<reference evidence="2" key="1">
    <citation type="submission" date="2021-11" db="EMBL/GenBank/DDBJ databases">
        <title>Description of Mycoplasma bradburyaesp. nov.from sea birds: a tribute to a great mycoplasmologist.</title>
        <authorList>
            <person name="Ramirez A.S."/>
            <person name="Poveda C."/>
            <person name="Suarez-Perez A."/>
            <person name="Rosales R.S."/>
            <person name="Dijkman R."/>
            <person name="Feberwee A."/>
            <person name="Spergser J."/>
            <person name="Szostak M.P."/>
            <person name="Ressel L."/>
            <person name="Calabuig P."/>
            <person name="Catania S."/>
            <person name="Gobbo F."/>
            <person name="Timofte D."/>
            <person name="Poveda J.B."/>
        </authorList>
    </citation>
    <scope>NUCLEOTIDE SEQUENCE</scope>
    <source>
        <strain evidence="2">T264</strain>
    </source>
</reference>
<proteinExistence type="predicted"/>
<dbReference type="InterPro" id="IPR016071">
    <property type="entry name" value="Staphylococal_nuclease_OB-fold"/>
</dbReference>
<gene>
    <name evidence="2" type="ORF">LNO71_01100</name>
</gene>
<comment type="caution">
    <text evidence="2">The sequence shown here is derived from an EMBL/GenBank/DDBJ whole genome shotgun (WGS) entry which is preliminary data.</text>
</comment>
<evidence type="ECO:0000259" key="1">
    <source>
        <dbReference type="PROSITE" id="PS50830"/>
    </source>
</evidence>
<dbReference type="AlphaFoldDB" id="A0AAW6HNJ0"/>
<dbReference type="Proteomes" id="UP001216384">
    <property type="component" value="Unassembled WGS sequence"/>
</dbReference>
<dbReference type="EMBL" id="JAJHZP010000011">
    <property type="protein sequence ID" value="MDC4183244.1"/>
    <property type="molecule type" value="Genomic_DNA"/>
</dbReference>
<sequence>MSGLLGIMAPIVSSCNNGNNINIVSNNSSNDPTDSLAYWDDLYKQYGVTKFSDEQVSKNLKKAKLLKWRDGDTPEIQFYENNDSDELTDQINAIRIESIDTPEKTKVNQEKERVPSDEPELTYAKKATELAQKTIPEGNDVYFWYANAKSYDRLVGTIYYDFNKENKTAISFSATMVLNGLAIPIIKSPTDLLDTSSELYVATKPVAIAANIAILNKRNIWSADNNLSKSIETIYKVRGADTSWVSFLNPKSNNYKIYAKKGDENYAQSVWNFLE</sequence>
<organism evidence="2 3">
    <name type="scientific">Mycoplasma bradburyae</name>
    <dbReference type="NCBI Taxonomy" id="2963128"/>
    <lineage>
        <taxon>Bacteria</taxon>
        <taxon>Bacillati</taxon>
        <taxon>Mycoplasmatota</taxon>
        <taxon>Mollicutes</taxon>
        <taxon>Mycoplasmataceae</taxon>
        <taxon>Mycoplasma</taxon>
    </lineage>
</organism>
<dbReference type="SUPFAM" id="SSF50199">
    <property type="entry name" value="Staphylococcal nuclease"/>
    <property type="match status" value="1"/>
</dbReference>
<evidence type="ECO:0000313" key="2">
    <source>
        <dbReference type="EMBL" id="MDC4183244.1"/>
    </source>
</evidence>
<name>A0AAW6HNJ0_9MOLU</name>
<feature type="domain" description="TNase-like" evidence="1">
    <location>
        <begin position="59"/>
        <end position="223"/>
    </location>
</feature>
<evidence type="ECO:0000313" key="3">
    <source>
        <dbReference type="Proteomes" id="UP001216384"/>
    </source>
</evidence>
<accession>A0AAW6HNJ0</accession>
<dbReference type="SMART" id="SM00318">
    <property type="entry name" value="SNc"/>
    <property type="match status" value="1"/>
</dbReference>
<dbReference type="RefSeq" id="WP_272403933.1">
    <property type="nucleotide sequence ID" value="NZ_JAJHZP010000011.1"/>
</dbReference>
<dbReference type="Pfam" id="PF00565">
    <property type="entry name" value="SNase"/>
    <property type="match status" value="1"/>
</dbReference>
<dbReference type="Gene3D" id="2.40.50.90">
    <property type="match status" value="1"/>
</dbReference>
<dbReference type="PROSITE" id="PS50830">
    <property type="entry name" value="TNASE_3"/>
    <property type="match status" value="1"/>
</dbReference>
<protein>
    <submittedName>
        <fullName evidence="2">Thermonuclease family protein</fullName>
    </submittedName>
</protein>
<dbReference type="InterPro" id="IPR035437">
    <property type="entry name" value="SNase_OB-fold_sf"/>
</dbReference>